<evidence type="ECO:0000313" key="1">
    <source>
        <dbReference type="EMBL" id="MBI5129858.1"/>
    </source>
</evidence>
<dbReference type="AlphaFoldDB" id="A0A933S0K1"/>
<gene>
    <name evidence="1" type="ORF">HZA66_10470</name>
</gene>
<reference evidence="1" key="1">
    <citation type="submission" date="2020-07" db="EMBL/GenBank/DDBJ databases">
        <title>Huge and variable diversity of episymbiotic CPR bacteria and DPANN archaea in groundwater ecosystems.</title>
        <authorList>
            <person name="He C.Y."/>
            <person name="Keren R."/>
            <person name="Whittaker M."/>
            <person name="Farag I.F."/>
            <person name="Doudna J."/>
            <person name="Cate J.H.D."/>
            <person name="Banfield J.F."/>
        </authorList>
    </citation>
    <scope>NUCLEOTIDE SEQUENCE</scope>
    <source>
        <strain evidence="1">NC_groundwater_1818_Pr3_B-0.1um_66_35</strain>
    </source>
</reference>
<dbReference type="Gene3D" id="1.20.5.1070">
    <property type="entry name" value="Head and neck region of the ectodomain of NDV fusion glycoprotein"/>
    <property type="match status" value="1"/>
</dbReference>
<accession>A0A933S0K1</accession>
<evidence type="ECO:0000313" key="2">
    <source>
        <dbReference type="Proteomes" id="UP000782519"/>
    </source>
</evidence>
<dbReference type="SUPFAM" id="SSF57997">
    <property type="entry name" value="Tropomyosin"/>
    <property type="match status" value="1"/>
</dbReference>
<dbReference type="EMBL" id="JACRJB010000025">
    <property type="protein sequence ID" value="MBI5129858.1"/>
    <property type="molecule type" value="Genomic_DNA"/>
</dbReference>
<organism evidence="1 2">
    <name type="scientific">Rhodopseudomonas palustris</name>
    <dbReference type="NCBI Taxonomy" id="1076"/>
    <lineage>
        <taxon>Bacteria</taxon>
        <taxon>Pseudomonadati</taxon>
        <taxon>Pseudomonadota</taxon>
        <taxon>Alphaproteobacteria</taxon>
        <taxon>Hyphomicrobiales</taxon>
        <taxon>Nitrobacteraceae</taxon>
        <taxon>Rhodopseudomonas</taxon>
    </lineage>
</organism>
<comment type="caution">
    <text evidence="1">The sequence shown here is derived from an EMBL/GenBank/DDBJ whole genome shotgun (WGS) entry which is preliminary data.</text>
</comment>
<proteinExistence type="predicted"/>
<dbReference type="Proteomes" id="UP000782519">
    <property type="component" value="Unassembled WGS sequence"/>
</dbReference>
<protein>
    <submittedName>
        <fullName evidence="1">Uncharacterized protein</fullName>
    </submittedName>
</protein>
<name>A0A933S0K1_RHOPL</name>
<sequence>MEQGPDNLLLAMLRKIDQRTERMADDLRDVKVRLTGVEGGLAGVNRRLDRLEERVDRIERRLELSDQPH</sequence>